<feature type="non-terminal residue" evidence="1">
    <location>
        <position position="1"/>
    </location>
</feature>
<accession>A0A816I0D1</accession>
<dbReference type="EMBL" id="CAJNOR010021959">
    <property type="protein sequence ID" value="CAF1691691.1"/>
    <property type="molecule type" value="Genomic_DNA"/>
</dbReference>
<evidence type="ECO:0000313" key="2">
    <source>
        <dbReference type="Proteomes" id="UP000663828"/>
    </source>
</evidence>
<reference evidence="1" key="1">
    <citation type="submission" date="2021-02" db="EMBL/GenBank/DDBJ databases">
        <authorList>
            <person name="Nowell W R."/>
        </authorList>
    </citation>
    <scope>NUCLEOTIDE SEQUENCE</scope>
</reference>
<gene>
    <name evidence="1" type="ORF">XAT740_LOCUS64311</name>
</gene>
<protein>
    <submittedName>
        <fullName evidence="1">Uncharacterized protein</fullName>
    </submittedName>
</protein>
<dbReference type="AlphaFoldDB" id="A0A816I0D1"/>
<name>A0A816I0D1_ADIRI</name>
<evidence type="ECO:0000313" key="1">
    <source>
        <dbReference type="EMBL" id="CAF1691691.1"/>
    </source>
</evidence>
<dbReference type="Proteomes" id="UP000663828">
    <property type="component" value="Unassembled WGS sequence"/>
</dbReference>
<comment type="caution">
    <text evidence="1">The sequence shown here is derived from an EMBL/GenBank/DDBJ whole genome shotgun (WGS) entry which is preliminary data.</text>
</comment>
<keyword evidence="2" id="KW-1185">Reference proteome</keyword>
<sequence length="55" mass="6318">WNYLYQSYSAPVPYKDRILAQQLIRSNDTGVIGHNADCAFNSTLHCLMCRLMHST</sequence>
<proteinExistence type="predicted"/>
<organism evidence="1 2">
    <name type="scientific">Adineta ricciae</name>
    <name type="common">Rotifer</name>
    <dbReference type="NCBI Taxonomy" id="249248"/>
    <lineage>
        <taxon>Eukaryota</taxon>
        <taxon>Metazoa</taxon>
        <taxon>Spiralia</taxon>
        <taxon>Gnathifera</taxon>
        <taxon>Rotifera</taxon>
        <taxon>Eurotatoria</taxon>
        <taxon>Bdelloidea</taxon>
        <taxon>Adinetida</taxon>
        <taxon>Adinetidae</taxon>
        <taxon>Adineta</taxon>
    </lineage>
</organism>